<dbReference type="GO" id="GO:0006888">
    <property type="term" value="P:endoplasmic reticulum to Golgi vesicle-mediated transport"/>
    <property type="evidence" value="ECO:0007669"/>
    <property type="project" value="InterPro"/>
</dbReference>
<comment type="subcellular location">
    <subcellularLocation>
        <location evidence="1">Golgi apparatus membrane</location>
        <topology evidence="1">Single-pass type IV membrane protein</topology>
    </subcellularLocation>
</comment>
<evidence type="ECO:0000256" key="10">
    <source>
        <dbReference type="SAM" id="Phobius"/>
    </source>
</evidence>
<dbReference type="PANTHER" id="PTHR21094:SF2">
    <property type="entry name" value="GOLGI SNAP RECEPTOR COMPLEX MEMBER 1"/>
    <property type="match status" value="1"/>
</dbReference>
<dbReference type="GO" id="GO:0015031">
    <property type="term" value="P:protein transport"/>
    <property type="evidence" value="ECO:0007669"/>
    <property type="project" value="UniProtKB-KW"/>
</dbReference>
<reference evidence="11 12" key="1">
    <citation type="submission" date="2023-10" db="EMBL/GenBank/DDBJ databases">
        <title>Draft Genome Sequence of Candida saopaulonensis from a very Premature Infant with Sepsis.</title>
        <authorList>
            <person name="Ning Y."/>
            <person name="Dai R."/>
            <person name="Xiao M."/>
            <person name="Xu Y."/>
            <person name="Yan Q."/>
            <person name="Zhang L."/>
        </authorList>
    </citation>
    <scope>NUCLEOTIDE SEQUENCE [LARGE SCALE GENOMIC DNA]</scope>
    <source>
        <strain evidence="11 12">19XY460</strain>
    </source>
</reference>
<evidence type="ECO:0000256" key="2">
    <source>
        <dbReference type="ARBA" id="ARBA00008473"/>
    </source>
</evidence>
<keyword evidence="3 9" id="KW-0813">Transport</keyword>
<dbReference type="GO" id="GO:0006906">
    <property type="term" value="P:vesicle fusion"/>
    <property type="evidence" value="ECO:0007669"/>
    <property type="project" value="TreeGrafter"/>
</dbReference>
<protein>
    <recommendedName>
        <fullName evidence="9">Golgi SNAP receptor complex member 1</fullName>
    </recommendedName>
</protein>
<dbReference type="GO" id="GO:0048219">
    <property type="term" value="P:inter-Golgi cisterna vesicle-mediated transport"/>
    <property type="evidence" value="ECO:0007669"/>
    <property type="project" value="TreeGrafter"/>
</dbReference>
<evidence type="ECO:0000256" key="8">
    <source>
        <dbReference type="ARBA" id="ARBA00023136"/>
    </source>
</evidence>
<dbReference type="GO" id="GO:0031201">
    <property type="term" value="C:SNARE complex"/>
    <property type="evidence" value="ECO:0007669"/>
    <property type="project" value="TreeGrafter"/>
</dbReference>
<evidence type="ECO:0000256" key="7">
    <source>
        <dbReference type="ARBA" id="ARBA00023034"/>
    </source>
</evidence>
<keyword evidence="8 9" id="KW-0472">Membrane</keyword>
<evidence type="ECO:0000313" key="11">
    <source>
        <dbReference type="EMBL" id="WPK22869.1"/>
    </source>
</evidence>
<accession>A0AAX4H3V0</accession>
<dbReference type="AlphaFoldDB" id="A0AAX4H3V0"/>
<proteinExistence type="inferred from homology"/>
<keyword evidence="5 9" id="KW-0653">Protein transport</keyword>
<evidence type="ECO:0000256" key="5">
    <source>
        <dbReference type="ARBA" id="ARBA00022927"/>
    </source>
</evidence>
<gene>
    <name evidence="11" type="ORF">PUMCH_000089</name>
</gene>
<dbReference type="PIRSF" id="PIRSF027109">
    <property type="entry name" value="Golgi_SNARE"/>
    <property type="match status" value="1"/>
</dbReference>
<dbReference type="GO" id="GO:0005484">
    <property type="term" value="F:SNAP receptor activity"/>
    <property type="evidence" value="ECO:0007669"/>
    <property type="project" value="TreeGrafter"/>
</dbReference>
<dbReference type="GO" id="GO:0005801">
    <property type="term" value="C:cis-Golgi network"/>
    <property type="evidence" value="ECO:0007669"/>
    <property type="project" value="InterPro"/>
</dbReference>
<comment type="function">
    <text evidence="9">Involved in transport from the ER to the Golgi apparatus as well as in intra-Golgi transport. It belongs to a super-family of proteins called t-SNAREs or soluble NSF (N-ethylmaleimide-sensitive factor) attachment protein receptor.</text>
</comment>
<evidence type="ECO:0000256" key="1">
    <source>
        <dbReference type="ARBA" id="ARBA00004409"/>
    </source>
</evidence>
<evidence type="ECO:0000256" key="4">
    <source>
        <dbReference type="ARBA" id="ARBA00022692"/>
    </source>
</evidence>
<comment type="subunit">
    <text evidence="9">Component of several multiprotein Golgi SNARE complexes.</text>
</comment>
<keyword evidence="9" id="KW-0931">ER-Golgi transport</keyword>
<dbReference type="GO" id="GO:0005797">
    <property type="term" value="C:Golgi medial cisterna"/>
    <property type="evidence" value="ECO:0007669"/>
    <property type="project" value="TreeGrafter"/>
</dbReference>
<keyword evidence="4 10" id="KW-0812">Transmembrane</keyword>
<feature type="transmembrane region" description="Helical" evidence="10">
    <location>
        <begin position="207"/>
        <end position="224"/>
    </location>
</feature>
<dbReference type="InterPro" id="IPR023601">
    <property type="entry name" value="Golgi_SNAP_su1"/>
</dbReference>
<name>A0AAX4H3V0_9ASCO</name>
<keyword evidence="12" id="KW-1185">Reference proteome</keyword>
<dbReference type="PANTHER" id="PTHR21094">
    <property type="entry name" value="GOS-28 SNARE- RELATED"/>
    <property type="match status" value="1"/>
</dbReference>
<dbReference type="KEGG" id="asau:88171158"/>
<keyword evidence="6 10" id="KW-1133">Transmembrane helix</keyword>
<comment type="similarity">
    <text evidence="2 9">Belongs to the GOSR1 family.</text>
</comment>
<dbReference type="EMBL" id="CP138894">
    <property type="protein sequence ID" value="WPK22869.1"/>
    <property type="molecule type" value="Genomic_DNA"/>
</dbReference>
<keyword evidence="7 9" id="KW-0333">Golgi apparatus</keyword>
<evidence type="ECO:0000256" key="9">
    <source>
        <dbReference type="PIRNR" id="PIRNR027109"/>
    </source>
</evidence>
<evidence type="ECO:0000313" key="12">
    <source>
        <dbReference type="Proteomes" id="UP001338582"/>
    </source>
</evidence>
<dbReference type="Pfam" id="PF12352">
    <property type="entry name" value="V-SNARE_C"/>
    <property type="match status" value="1"/>
</dbReference>
<evidence type="ECO:0000256" key="6">
    <source>
        <dbReference type="ARBA" id="ARBA00022989"/>
    </source>
</evidence>
<evidence type="ECO:0000256" key="3">
    <source>
        <dbReference type="ARBA" id="ARBA00022448"/>
    </source>
</evidence>
<sequence length="225" mass="25364">MSSATFSQIRNSALSLENQTDKLLAQYSKIQQVGNSVASDDAELNLVNDITQILEKREDIIARLKRSIETDSAAPASRSQQVQRHKEVLADHRSSFLKIQSKISEERNRNNLLFLIRLDLSAHKQRNVSSASGINENDYILEEGRRVEQANSFADRLLQQAYETRDELIGQQAFLQNAQSRIAGTIQQIPGINVLVSRINTRRKRDTLILASVISLCIIGLLFFS</sequence>
<dbReference type="RefSeq" id="XP_062875256.1">
    <property type="nucleotide sequence ID" value="XM_063019186.1"/>
</dbReference>
<dbReference type="Proteomes" id="UP001338582">
    <property type="component" value="Chromosome 1"/>
</dbReference>
<organism evidence="11 12">
    <name type="scientific">Australozyma saopauloensis</name>
    <dbReference type="NCBI Taxonomy" id="291208"/>
    <lineage>
        <taxon>Eukaryota</taxon>
        <taxon>Fungi</taxon>
        <taxon>Dikarya</taxon>
        <taxon>Ascomycota</taxon>
        <taxon>Saccharomycotina</taxon>
        <taxon>Pichiomycetes</taxon>
        <taxon>Metschnikowiaceae</taxon>
        <taxon>Australozyma</taxon>
    </lineage>
</organism>
<dbReference type="GO" id="GO:0000139">
    <property type="term" value="C:Golgi membrane"/>
    <property type="evidence" value="ECO:0007669"/>
    <property type="project" value="UniProtKB-SubCell"/>
</dbReference>
<dbReference type="GeneID" id="88171158"/>